<feature type="region of interest" description="Disordered" evidence="1">
    <location>
        <begin position="43"/>
        <end position="112"/>
    </location>
</feature>
<dbReference type="AlphaFoldDB" id="A0A8X6Y514"/>
<proteinExistence type="predicted"/>
<dbReference type="OrthoDB" id="5961210at2759"/>
<protein>
    <submittedName>
        <fullName evidence="2">Uncharacterized protein</fullName>
    </submittedName>
</protein>
<feature type="compositionally biased region" description="Basic residues" evidence="1">
    <location>
        <begin position="102"/>
        <end position="112"/>
    </location>
</feature>
<evidence type="ECO:0000313" key="3">
    <source>
        <dbReference type="Proteomes" id="UP000886998"/>
    </source>
</evidence>
<organism evidence="2 3">
    <name type="scientific">Trichonephila inaurata madagascariensis</name>
    <dbReference type="NCBI Taxonomy" id="2747483"/>
    <lineage>
        <taxon>Eukaryota</taxon>
        <taxon>Metazoa</taxon>
        <taxon>Ecdysozoa</taxon>
        <taxon>Arthropoda</taxon>
        <taxon>Chelicerata</taxon>
        <taxon>Arachnida</taxon>
        <taxon>Araneae</taxon>
        <taxon>Araneomorphae</taxon>
        <taxon>Entelegynae</taxon>
        <taxon>Araneoidea</taxon>
        <taxon>Nephilidae</taxon>
        <taxon>Trichonephila</taxon>
        <taxon>Trichonephila inaurata</taxon>
    </lineage>
</organism>
<gene>
    <name evidence="2" type="primary">NCL1_14619</name>
    <name evidence="2" type="ORF">TNIN_241411</name>
</gene>
<name>A0A8X6Y514_9ARAC</name>
<reference evidence="2" key="1">
    <citation type="submission" date="2020-08" db="EMBL/GenBank/DDBJ databases">
        <title>Multicomponent nature underlies the extraordinary mechanical properties of spider dragline silk.</title>
        <authorList>
            <person name="Kono N."/>
            <person name="Nakamura H."/>
            <person name="Mori M."/>
            <person name="Yoshida Y."/>
            <person name="Ohtoshi R."/>
            <person name="Malay A.D."/>
            <person name="Moran D.A.P."/>
            <person name="Tomita M."/>
            <person name="Numata K."/>
            <person name="Arakawa K."/>
        </authorList>
    </citation>
    <scope>NUCLEOTIDE SEQUENCE</scope>
</reference>
<accession>A0A8X6Y514</accession>
<evidence type="ECO:0000313" key="2">
    <source>
        <dbReference type="EMBL" id="GFY66190.1"/>
    </source>
</evidence>
<keyword evidence="3" id="KW-1185">Reference proteome</keyword>
<dbReference type="EMBL" id="BMAV01015883">
    <property type="protein sequence ID" value="GFY66190.1"/>
    <property type="molecule type" value="Genomic_DNA"/>
</dbReference>
<sequence>MKFILIFQRPQLVPNPGSPLSLEAWCVADFESWFSDNTTLMRTPNNGYTSVSMDSKEDPKPPCMLTSHPHHQGGPGTNPQLYETSREKLQRASSVRSGEARNRRRLSMHWGP</sequence>
<comment type="caution">
    <text evidence="2">The sequence shown here is derived from an EMBL/GenBank/DDBJ whole genome shotgun (WGS) entry which is preliminary data.</text>
</comment>
<feature type="compositionally biased region" description="Polar residues" evidence="1">
    <location>
        <begin position="43"/>
        <end position="53"/>
    </location>
</feature>
<evidence type="ECO:0000256" key="1">
    <source>
        <dbReference type="SAM" id="MobiDB-lite"/>
    </source>
</evidence>
<dbReference type="Proteomes" id="UP000886998">
    <property type="component" value="Unassembled WGS sequence"/>
</dbReference>